<protein>
    <submittedName>
        <fullName evidence="1">Uncharacterized protein</fullName>
    </submittedName>
</protein>
<dbReference type="EMBL" id="JBIMZQ010000012">
    <property type="protein sequence ID" value="KAL3668153.1"/>
    <property type="molecule type" value="Genomic_DNA"/>
</dbReference>
<evidence type="ECO:0000313" key="1">
    <source>
        <dbReference type="EMBL" id="KAL3668153.1"/>
    </source>
</evidence>
<comment type="caution">
    <text evidence="1">The sequence shown here is derived from an EMBL/GenBank/DDBJ whole genome shotgun (WGS) entry which is preliminary data.</text>
</comment>
<keyword evidence="2" id="KW-1185">Reference proteome</keyword>
<gene>
    <name evidence="1" type="ORF">V7S43_007016</name>
</gene>
<reference evidence="1 2" key="1">
    <citation type="submission" date="2024-09" db="EMBL/GenBank/DDBJ databases">
        <title>Genome sequencing and assembly of Phytophthora oleae, isolate VK10A, causative agent of rot of olive drupes.</title>
        <authorList>
            <person name="Conti Taguali S."/>
            <person name="Riolo M."/>
            <person name="La Spada F."/>
            <person name="Cacciola S.O."/>
            <person name="Dionisio G."/>
        </authorList>
    </citation>
    <scope>NUCLEOTIDE SEQUENCE [LARGE SCALE GENOMIC DNA]</scope>
    <source>
        <strain evidence="1 2">VK10A</strain>
    </source>
</reference>
<evidence type="ECO:0000313" key="2">
    <source>
        <dbReference type="Proteomes" id="UP001632037"/>
    </source>
</evidence>
<organism evidence="1 2">
    <name type="scientific">Phytophthora oleae</name>
    <dbReference type="NCBI Taxonomy" id="2107226"/>
    <lineage>
        <taxon>Eukaryota</taxon>
        <taxon>Sar</taxon>
        <taxon>Stramenopiles</taxon>
        <taxon>Oomycota</taxon>
        <taxon>Peronosporomycetes</taxon>
        <taxon>Peronosporales</taxon>
        <taxon>Peronosporaceae</taxon>
        <taxon>Phytophthora</taxon>
    </lineage>
</organism>
<sequence length="127" mass="13950">MAQQVAQLLAESWLARNFILRSGAEGKGGFIQLTNVVGHLAGKARLSDAVMHCALQYVFSHHRALCYTVDPVHVERGEFVFPATAIAAYSHVIVPVFMRALKHWVIQIVTLPNATDDTVLGAKSNIR</sequence>
<name>A0ABD3FN14_9STRA</name>
<dbReference type="Proteomes" id="UP001632037">
    <property type="component" value="Unassembled WGS sequence"/>
</dbReference>
<dbReference type="AlphaFoldDB" id="A0ABD3FN14"/>
<accession>A0ABD3FN14</accession>
<proteinExistence type="predicted"/>